<organism evidence="2 3">
    <name type="scientific">Bizionia echini</name>
    <dbReference type="NCBI Taxonomy" id="649333"/>
    <lineage>
        <taxon>Bacteria</taxon>
        <taxon>Pseudomonadati</taxon>
        <taxon>Bacteroidota</taxon>
        <taxon>Flavobacteriia</taxon>
        <taxon>Flavobacteriales</taxon>
        <taxon>Flavobacteriaceae</taxon>
        <taxon>Bizionia</taxon>
    </lineage>
</organism>
<dbReference type="AlphaFoldDB" id="A0A1I5CV62"/>
<proteinExistence type="predicted"/>
<dbReference type="InterPro" id="IPR050718">
    <property type="entry name" value="ApaG-like"/>
</dbReference>
<dbReference type="Proteomes" id="UP000198705">
    <property type="component" value="Unassembled WGS sequence"/>
</dbReference>
<evidence type="ECO:0000313" key="3">
    <source>
        <dbReference type="Proteomes" id="UP000198705"/>
    </source>
</evidence>
<dbReference type="RefSeq" id="WP_092209180.1">
    <property type="nucleotide sequence ID" value="NZ_FOVN01000006.1"/>
</dbReference>
<dbReference type="InterPro" id="IPR007474">
    <property type="entry name" value="ApaG_domain"/>
</dbReference>
<dbReference type="STRING" id="649333.SAMN04487989_10619"/>
<dbReference type="SUPFAM" id="SSF110069">
    <property type="entry name" value="ApaG-like"/>
    <property type="match status" value="1"/>
</dbReference>
<protein>
    <submittedName>
        <fullName evidence="2">ApaG protein</fullName>
    </submittedName>
</protein>
<dbReference type="Pfam" id="PF04379">
    <property type="entry name" value="DUF525"/>
    <property type="match status" value="1"/>
</dbReference>
<evidence type="ECO:0000259" key="1">
    <source>
        <dbReference type="PROSITE" id="PS51087"/>
    </source>
</evidence>
<evidence type="ECO:0000313" key="2">
    <source>
        <dbReference type="EMBL" id="SFN90880.1"/>
    </source>
</evidence>
<dbReference type="OrthoDB" id="9795226at2"/>
<dbReference type="PANTHER" id="PTHR47191">
    <property type="entry name" value="OS05G0170800 PROTEIN"/>
    <property type="match status" value="1"/>
</dbReference>
<dbReference type="EMBL" id="FOVN01000006">
    <property type="protein sequence ID" value="SFN90880.1"/>
    <property type="molecule type" value="Genomic_DNA"/>
</dbReference>
<dbReference type="PROSITE" id="PS51087">
    <property type="entry name" value="APAG"/>
    <property type="match status" value="1"/>
</dbReference>
<sequence length="128" mass="14379">MVQQVTKGIKISVETHFEGTFYKDYKIQFAFGYKVTIENQSNHLVQLYAREWTILDALNNVELVSGEGVIGKKPILKPGESHTYTSGCLLTSPFGAMHGFYNMINLESDKKFKVAIPAFRLSAPFALN</sequence>
<reference evidence="3" key="1">
    <citation type="submission" date="2016-10" db="EMBL/GenBank/DDBJ databases">
        <authorList>
            <person name="Varghese N."/>
            <person name="Submissions S."/>
        </authorList>
    </citation>
    <scope>NUCLEOTIDE SEQUENCE [LARGE SCALE GENOMIC DNA]</scope>
    <source>
        <strain evidence="3">DSM 23925</strain>
    </source>
</reference>
<name>A0A1I5CV62_9FLAO</name>
<dbReference type="PANTHER" id="PTHR47191:SF2">
    <property type="entry name" value="OS05G0170800 PROTEIN"/>
    <property type="match status" value="1"/>
</dbReference>
<dbReference type="Gene3D" id="2.60.40.1470">
    <property type="entry name" value="ApaG domain"/>
    <property type="match status" value="1"/>
</dbReference>
<keyword evidence="3" id="KW-1185">Reference proteome</keyword>
<dbReference type="InterPro" id="IPR036767">
    <property type="entry name" value="ApaG_sf"/>
</dbReference>
<dbReference type="NCBIfam" id="NF003967">
    <property type="entry name" value="PRK05461.1"/>
    <property type="match status" value="1"/>
</dbReference>
<feature type="domain" description="ApaG" evidence="1">
    <location>
        <begin position="3"/>
        <end position="128"/>
    </location>
</feature>
<accession>A0A1I5CV62</accession>
<gene>
    <name evidence="2" type="ORF">SAMN04487989_10619</name>
</gene>